<dbReference type="InterPro" id="IPR036641">
    <property type="entry name" value="HPT_dom_sf"/>
</dbReference>
<dbReference type="PANTHER" id="PTHR43867:SF2">
    <property type="entry name" value="CELLULOSE SYNTHASE CATALYTIC SUBUNIT A [UDP-FORMING]"/>
    <property type="match status" value="1"/>
</dbReference>
<dbReference type="InterPro" id="IPR029044">
    <property type="entry name" value="Nucleotide-diphossugar_trans"/>
</dbReference>
<feature type="transmembrane region" description="Helical" evidence="7">
    <location>
        <begin position="425"/>
        <end position="448"/>
    </location>
</feature>
<protein>
    <submittedName>
        <fullName evidence="8">Glycosyltransferase</fullName>
        <ecNumber evidence="8">2.4.-.-</ecNumber>
    </submittedName>
</protein>
<feature type="transmembrane region" description="Helical" evidence="7">
    <location>
        <begin position="394"/>
        <end position="413"/>
    </location>
</feature>
<dbReference type="Gene3D" id="1.20.120.160">
    <property type="entry name" value="HPT domain"/>
    <property type="match status" value="1"/>
</dbReference>
<evidence type="ECO:0000256" key="3">
    <source>
        <dbReference type="ARBA" id="ARBA00022679"/>
    </source>
</evidence>
<dbReference type="SUPFAM" id="SSF47226">
    <property type="entry name" value="Histidine-containing phosphotransfer domain, HPT domain"/>
    <property type="match status" value="1"/>
</dbReference>
<keyword evidence="4 7" id="KW-0812">Transmembrane</keyword>
<evidence type="ECO:0000256" key="4">
    <source>
        <dbReference type="ARBA" id="ARBA00022692"/>
    </source>
</evidence>
<evidence type="ECO:0000313" key="8">
    <source>
        <dbReference type="EMBL" id="WGW11881.1"/>
    </source>
</evidence>
<evidence type="ECO:0000256" key="7">
    <source>
        <dbReference type="SAM" id="Phobius"/>
    </source>
</evidence>
<organism evidence="8 9">
    <name type="scientific">Saxibacter everestensis</name>
    <dbReference type="NCBI Taxonomy" id="2909229"/>
    <lineage>
        <taxon>Bacteria</taxon>
        <taxon>Bacillati</taxon>
        <taxon>Actinomycetota</taxon>
        <taxon>Actinomycetes</taxon>
        <taxon>Micrococcales</taxon>
        <taxon>Brevibacteriaceae</taxon>
        <taxon>Saxibacter</taxon>
    </lineage>
</organism>
<proteinExistence type="predicted"/>
<dbReference type="Gene3D" id="3.90.550.10">
    <property type="entry name" value="Spore Coat Polysaccharide Biosynthesis Protein SpsA, Chain A"/>
    <property type="match status" value="1"/>
</dbReference>
<dbReference type="EMBL" id="CP090958">
    <property type="protein sequence ID" value="WGW11881.1"/>
    <property type="molecule type" value="Genomic_DNA"/>
</dbReference>
<feature type="transmembrane region" description="Helical" evidence="7">
    <location>
        <begin position="38"/>
        <end position="62"/>
    </location>
</feature>
<evidence type="ECO:0000256" key="5">
    <source>
        <dbReference type="ARBA" id="ARBA00022989"/>
    </source>
</evidence>
<dbReference type="InterPro" id="IPR050321">
    <property type="entry name" value="Glycosyltr_2/OpgH_subfam"/>
</dbReference>
<keyword evidence="2 8" id="KW-0328">Glycosyltransferase</keyword>
<evidence type="ECO:0000256" key="6">
    <source>
        <dbReference type="ARBA" id="ARBA00023136"/>
    </source>
</evidence>
<evidence type="ECO:0000256" key="1">
    <source>
        <dbReference type="ARBA" id="ARBA00004141"/>
    </source>
</evidence>
<name>A0ABY8QTX5_9MICO</name>
<dbReference type="RefSeq" id="WP_349638676.1">
    <property type="nucleotide sequence ID" value="NZ_CP090958.1"/>
</dbReference>
<reference evidence="8 9" key="1">
    <citation type="submission" date="2023-05" db="EMBL/GenBank/DDBJ databases">
        <title>Lithophilousrod everest ZFBP1038 complete genpme.</title>
        <authorList>
            <person name="Tian M."/>
        </authorList>
    </citation>
    <scope>NUCLEOTIDE SEQUENCE [LARGE SCALE GENOMIC DNA]</scope>
    <source>
        <strain evidence="8 9">ZFBP1038</strain>
    </source>
</reference>
<accession>A0ABY8QTX5</accession>
<keyword evidence="9" id="KW-1185">Reference proteome</keyword>
<keyword evidence="6 7" id="KW-0472">Membrane</keyword>
<dbReference type="PANTHER" id="PTHR43867">
    <property type="entry name" value="CELLULOSE SYNTHASE CATALYTIC SUBUNIT A [UDP-FORMING]"/>
    <property type="match status" value="1"/>
</dbReference>
<dbReference type="Pfam" id="PF13641">
    <property type="entry name" value="Glyco_tranf_2_3"/>
    <property type="match status" value="1"/>
</dbReference>
<dbReference type="GO" id="GO:0016757">
    <property type="term" value="F:glycosyltransferase activity"/>
    <property type="evidence" value="ECO:0007669"/>
    <property type="project" value="UniProtKB-KW"/>
</dbReference>
<evidence type="ECO:0000256" key="2">
    <source>
        <dbReference type="ARBA" id="ARBA00022676"/>
    </source>
</evidence>
<dbReference type="EC" id="2.4.-.-" evidence="8"/>
<keyword evidence="5 7" id="KW-1133">Transmembrane helix</keyword>
<feature type="transmembrane region" description="Helical" evidence="7">
    <location>
        <begin position="365"/>
        <end position="382"/>
    </location>
</feature>
<dbReference type="SUPFAM" id="SSF53448">
    <property type="entry name" value="Nucleotide-diphospho-sugar transferases"/>
    <property type="match status" value="1"/>
</dbReference>
<comment type="subcellular location">
    <subcellularLocation>
        <location evidence="1">Membrane</location>
        <topology evidence="1">Multi-pass membrane protein</topology>
    </subcellularLocation>
</comment>
<sequence length="605" mass="67235">MKNLAMTLVAIVYGTSAFLLFCASGVFGRFGRDGWRDVALVTVTLTASIALTYISLLIITYLRRRRNSPGDSDDFDWHLLVPCRDEENVIAATVSAARTSFPRAHVWVIDDASQDSTARVVKELMDFDVRVHLISRVRPDARVGKGEALNAAYSVVSDYVGTDQAARRRAVVGVLDADGYLSDNALSFLSGPETFGSESVGAAQLEVWMKNRNDVRPVPHLGRWANLLGRYLIRMQDVEFRTTNSAMQLLRTKTGTVGMGGNGQFTRLTVLDDLAERHGKPWGRKLSEDYELGLYILELGYTNHYVPEAHVSQEALPYFGRLLTQRTRWAQGIMECASILPRLRRSGQLSLAGHLEVNYFMSQPWLMMLNLILVPILLWTAIQENRFGFVDSASALVTVLAAMVYLILPYAVWGPIYRKVANKRMGILAATMTGLGTLVYVYLTYVYYPRAIMRLVTGENSWAKTMRNADGIAPVIVTPIHELALPLVNREELEALAGELDQRNDLALEFVSAFAIMWPTRLARLKEALAAEDIMSSRDAAGSIQVSAAMIGAERLELFGGRVAALARGGDFAACRQELPFLQLTGESTVRVLRNDYLDDLKRPV</sequence>
<evidence type="ECO:0000313" key="9">
    <source>
        <dbReference type="Proteomes" id="UP001209083"/>
    </source>
</evidence>
<gene>
    <name evidence="8" type="ORF">LWF01_17610</name>
</gene>
<keyword evidence="3 8" id="KW-0808">Transferase</keyword>
<dbReference type="Proteomes" id="UP001209083">
    <property type="component" value="Chromosome"/>
</dbReference>